<evidence type="ECO:0000256" key="3">
    <source>
        <dbReference type="ARBA" id="ARBA00022729"/>
    </source>
</evidence>
<dbReference type="Pfam" id="PF13416">
    <property type="entry name" value="SBP_bac_8"/>
    <property type="match status" value="1"/>
</dbReference>
<dbReference type="GO" id="GO:0055052">
    <property type="term" value="C:ATP-binding cassette (ABC) transporter complex, substrate-binding subunit-containing"/>
    <property type="evidence" value="ECO:0007669"/>
    <property type="project" value="TreeGrafter"/>
</dbReference>
<evidence type="ECO:0000313" key="5">
    <source>
        <dbReference type="EMBL" id="NEG70554.1"/>
    </source>
</evidence>
<feature type="signal peptide" evidence="4">
    <location>
        <begin position="1"/>
        <end position="21"/>
    </location>
</feature>
<dbReference type="SUPFAM" id="SSF53850">
    <property type="entry name" value="Periplasmic binding protein-like II"/>
    <property type="match status" value="1"/>
</dbReference>
<dbReference type="InterPro" id="IPR006059">
    <property type="entry name" value="SBP"/>
</dbReference>
<dbReference type="Gene3D" id="3.40.190.10">
    <property type="entry name" value="Periplasmic binding protein-like II"/>
    <property type="match status" value="2"/>
</dbReference>
<dbReference type="RefSeq" id="WP_163228149.1">
    <property type="nucleotide sequence ID" value="NZ_VYSG01000004.1"/>
</dbReference>
<keyword evidence="3 4" id="KW-0732">Signal</keyword>
<dbReference type="PANTHER" id="PTHR30061:SF50">
    <property type="entry name" value="MALTOSE_MALTODEXTRIN-BINDING PERIPLASMIC PROTEIN"/>
    <property type="match status" value="1"/>
</dbReference>
<dbReference type="GO" id="GO:0042956">
    <property type="term" value="P:maltodextrin transmembrane transport"/>
    <property type="evidence" value="ECO:0007669"/>
    <property type="project" value="TreeGrafter"/>
</dbReference>
<protein>
    <submittedName>
        <fullName evidence="5">Extracellular solute-binding protein</fullName>
    </submittedName>
</protein>
<keyword evidence="6" id="KW-1185">Reference proteome</keyword>
<evidence type="ECO:0000256" key="4">
    <source>
        <dbReference type="SAM" id="SignalP"/>
    </source>
</evidence>
<dbReference type="EMBL" id="VYSG01000004">
    <property type="protein sequence ID" value="NEG70554.1"/>
    <property type="molecule type" value="Genomic_DNA"/>
</dbReference>
<dbReference type="GO" id="GO:0015768">
    <property type="term" value="P:maltose transport"/>
    <property type="evidence" value="ECO:0007669"/>
    <property type="project" value="TreeGrafter"/>
</dbReference>
<sequence>MINWKKAVGLGAAFAMLVPLAACGSDSSSSSSGTTDVTLTVWAPSEDQSSDNGNWLGAMETAFEKAHPEYKITWKNDVVSEGDAATQVKTDPSAAADVYMFANDQLGTLIDLGAIGQLSTDAEKQVKEQNSQSMIDSVTSTDGKLYGVPYTGNTWFMYYNKSKFSDSDIKSLDSLLEKGKVTFPITNSWYMPAFYAGAGATFFGSTGTDVSDGISLGSDADAVTEYLVNLENNANFTNDDDTSGLALLKSGDADVYFSGTWNSADVKTALGDNYGAAQLPTFTLNGESKQMEAFAGSKAIAYNPNAKNTKAAAEFAAFLGSTEAQKAHWEDRQIIPTDKTLTNLDGMADDPAVQAQIDTINNTSIVQPTIAAMNVWWDPCKSMGDGIVNGDVTLSNAAQKTTDWQNQIDSALKSYQTSSES</sequence>
<dbReference type="PANTHER" id="PTHR30061">
    <property type="entry name" value="MALTOSE-BINDING PERIPLASMIC PROTEIN"/>
    <property type="match status" value="1"/>
</dbReference>
<evidence type="ECO:0000256" key="1">
    <source>
        <dbReference type="ARBA" id="ARBA00008520"/>
    </source>
</evidence>
<dbReference type="GO" id="GO:1901982">
    <property type="term" value="F:maltose binding"/>
    <property type="evidence" value="ECO:0007669"/>
    <property type="project" value="TreeGrafter"/>
</dbReference>
<dbReference type="AlphaFoldDB" id="A0A6I5NH43"/>
<reference evidence="5 6" key="1">
    <citation type="submission" date="2019-09" db="EMBL/GenBank/DDBJ databases">
        <title>Phylogenetic characterization of a novel taxon of the genus Bifidobacterium: Bifidobacterium choloepi sp. nov.</title>
        <authorList>
            <person name="Modesto M."/>
            <person name="Satti M."/>
        </authorList>
    </citation>
    <scope>NUCLEOTIDE SEQUENCE [LARGE SCALE GENOMIC DNA]</scope>
    <source>
        <strain evidence="5 6">BRDM6</strain>
    </source>
</reference>
<dbReference type="Proteomes" id="UP000469292">
    <property type="component" value="Unassembled WGS sequence"/>
</dbReference>
<gene>
    <name evidence="5" type="ORF">F6S87_08110</name>
</gene>
<accession>A0A6I5NH43</accession>
<evidence type="ECO:0000313" key="6">
    <source>
        <dbReference type="Proteomes" id="UP000469292"/>
    </source>
</evidence>
<name>A0A6I5NH43_9BIFI</name>
<comment type="caution">
    <text evidence="5">The sequence shown here is derived from an EMBL/GenBank/DDBJ whole genome shotgun (WGS) entry which is preliminary data.</text>
</comment>
<organism evidence="5 6">
    <name type="scientific">Bifidobacterium choloepi</name>
    <dbReference type="NCBI Taxonomy" id="2614131"/>
    <lineage>
        <taxon>Bacteria</taxon>
        <taxon>Bacillati</taxon>
        <taxon>Actinomycetota</taxon>
        <taxon>Actinomycetes</taxon>
        <taxon>Bifidobacteriales</taxon>
        <taxon>Bifidobacteriaceae</taxon>
        <taxon>Bifidobacterium</taxon>
    </lineage>
</organism>
<keyword evidence="2" id="KW-0813">Transport</keyword>
<evidence type="ECO:0000256" key="2">
    <source>
        <dbReference type="ARBA" id="ARBA00022448"/>
    </source>
</evidence>
<feature type="chain" id="PRO_5038372229" evidence="4">
    <location>
        <begin position="22"/>
        <end position="421"/>
    </location>
</feature>
<comment type="similarity">
    <text evidence="1">Belongs to the bacterial solute-binding protein 1 family.</text>
</comment>
<proteinExistence type="inferred from homology"/>